<dbReference type="AlphaFoldDB" id="A0AAD3T3G9"/>
<accession>A0AAD3T3G9</accession>
<name>A0AAD3T3G9_NEPGR</name>
<dbReference type="Proteomes" id="UP001279734">
    <property type="component" value="Unassembled WGS sequence"/>
</dbReference>
<comment type="caution">
    <text evidence="1">The sequence shown here is derived from an EMBL/GenBank/DDBJ whole genome shotgun (WGS) entry which is preliminary data.</text>
</comment>
<gene>
    <name evidence="1" type="ORF">Nepgr_022953</name>
</gene>
<evidence type="ECO:0000313" key="2">
    <source>
        <dbReference type="Proteomes" id="UP001279734"/>
    </source>
</evidence>
<evidence type="ECO:0000313" key="1">
    <source>
        <dbReference type="EMBL" id="GMH21111.1"/>
    </source>
</evidence>
<organism evidence="1 2">
    <name type="scientific">Nepenthes gracilis</name>
    <name type="common">Slender pitcher plant</name>
    <dbReference type="NCBI Taxonomy" id="150966"/>
    <lineage>
        <taxon>Eukaryota</taxon>
        <taxon>Viridiplantae</taxon>
        <taxon>Streptophyta</taxon>
        <taxon>Embryophyta</taxon>
        <taxon>Tracheophyta</taxon>
        <taxon>Spermatophyta</taxon>
        <taxon>Magnoliopsida</taxon>
        <taxon>eudicotyledons</taxon>
        <taxon>Gunneridae</taxon>
        <taxon>Pentapetalae</taxon>
        <taxon>Caryophyllales</taxon>
        <taxon>Nepenthaceae</taxon>
        <taxon>Nepenthes</taxon>
    </lineage>
</organism>
<sequence>MCGAFFSRSALAGVQITGAILAGVIFKGVLKDGEIWLIGPIMDGVVFLRSWMLKWCALGCQEVGAELLINSWVLAMSGGGSVSWAPSTGAVWMTADGRLYAAIIAADFLPLKIMVLCSLAICSHSDGCNLEYDAPLQWLTAAIMRCCS</sequence>
<protein>
    <submittedName>
        <fullName evidence="1">Uncharacterized protein</fullName>
    </submittedName>
</protein>
<reference evidence="1" key="1">
    <citation type="submission" date="2023-05" db="EMBL/GenBank/DDBJ databases">
        <title>Nepenthes gracilis genome sequencing.</title>
        <authorList>
            <person name="Fukushima K."/>
        </authorList>
    </citation>
    <scope>NUCLEOTIDE SEQUENCE</scope>
    <source>
        <strain evidence="1">SING2019-196</strain>
    </source>
</reference>
<dbReference type="EMBL" id="BSYO01000022">
    <property type="protein sequence ID" value="GMH21111.1"/>
    <property type="molecule type" value="Genomic_DNA"/>
</dbReference>
<keyword evidence="2" id="KW-1185">Reference proteome</keyword>
<proteinExistence type="predicted"/>